<dbReference type="Pfam" id="PF03060">
    <property type="entry name" value="NMO"/>
    <property type="match status" value="2"/>
</dbReference>
<reference evidence="5" key="1">
    <citation type="journal article" date="2019" name="Int. J. Syst. Evol. Microbiol.">
        <title>The Global Catalogue of Microorganisms (GCM) 10K type strain sequencing project: providing services to taxonomists for standard genome sequencing and annotation.</title>
        <authorList>
            <consortium name="The Broad Institute Genomics Platform"/>
            <consortium name="The Broad Institute Genome Sequencing Center for Infectious Disease"/>
            <person name="Wu L."/>
            <person name="Ma J."/>
        </authorList>
    </citation>
    <scope>NUCLEOTIDE SEQUENCE [LARGE SCALE GENOMIC DNA]</scope>
    <source>
        <strain evidence="5">CCUG 63419</strain>
    </source>
</reference>
<evidence type="ECO:0000313" key="4">
    <source>
        <dbReference type="EMBL" id="MFD0948918.1"/>
    </source>
</evidence>
<proteinExistence type="predicted"/>
<name>A0ABW3HFB0_9GAMM</name>
<evidence type="ECO:0000313" key="5">
    <source>
        <dbReference type="Proteomes" id="UP001597044"/>
    </source>
</evidence>
<organism evidence="4 5">
    <name type="scientific">Paraperlucidibaca wandonensis</name>
    <dbReference type="NCBI Taxonomy" id="1268273"/>
    <lineage>
        <taxon>Bacteria</taxon>
        <taxon>Pseudomonadati</taxon>
        <taxon>Pseudomonadota</taxon>
        <taxon>Gammaproteobacteria</taxon>
        <taxon>Moraxellales</taxon>
        <taxon>Moraxellaceae</taxon>
        <taxon>Paraperlucidibaca</taxon>
    </lineage>
</organism>
<dbReference type="InterPro" id="IPR013785">
    <property type="entry name" value="Aldolase_TIM"/>
</dbReference>
<sequence>MPNHSLNALTQRSAPLLKILGCEYPIMLAGMGGVARHKLAAAVSNAGGFGVLGMVREPAALIRSEILALRELSQAPFAVNLIPACTNAALLKEQVDTCLDLDVSTFVLFWEVDTALIRYLKSLGKTVIHQVGYQCDADAAQAAGADVLIVQGQEAGGHVRGQTSTLSLLPQIIQHCDVPVVASGGIASGQAVAAAMMLGAQGVSLGTAFLATHEANAHLHHKQRVLAAEADKTIYTTLFARNWHEAAPVRVLANAATRGEYDSADRDLIIGHQDGQPVYIFSTDSPLVGATGKLDDMALYCGQSCSQISTLCSAAERFQQIAEDAAQRLNQLP</sequence>
<keyword evidence="1" id="KW-0285">Flavoprotein</keyword>
<dbReference type="PANTHER" id="PTHR32332">
    <property type="entry name" value="2-NITROPROPANE DIOXYGENASE"/>
    <property type="match status" value="1"/>
</dbReference>
<accession>A0ABW3HFB0</accession>
<gene>
    <name evidence="4" type="ORF">ACFQ0F_00660</name>
</gene>
<dbReference type="SUPFAM" id="SSF51412">
    <property type="entry name" value="Inosine monophosphate dehydrogenase (IMPDH)"/>
    <property type="match status" value="1"/>
</dbReference>
<dbReference type="CDD" id="cd04730">
    <property type="entry name" value="NPD_like"/>
    <property type="match status" value="1"/>
</dbReference>
<keyword evidence="5" id="KW-1185">Reference proteome</keyword>
<evidence type="ECO:0000256" key="3">
    <source>
        <dbReference type="ARBA" id="ARBA00023002"/>
    </source>
</evidence>
<protein>
    <submittedName>
        <fullName evidence="4">NAD(P)H-dependent flavin oxidoreductase</fullName>
        <ecNumber evidence="4">1.13.12.-</ecNumber>
    </submittedName>
</protein>
<dbReference type="Proteomes" id="UP001597044">
    <property type="component" value="Unassembled WGS sequence"/>
</dbReference>
<dbReference type="RefSeq" id="WP_379067940.1">
    <property type="nucleotide sequence ID" value="NZ_JBHTIT010000001.1"/>
</dbReference>
<dbReference type="Gene3D" id="3.20.20.70">
    <property type="entry name" value="Aldolase class I"/>
    <property type="match status" value="1"/>
</dbReference>
<dbReference type="PANTHER" id="PTHR32332:SF20">
    <property type="entry name" value="2-NITROPROPANE DIOXYGENASE-LIKE PROTEIN"/>
    <property type="match status" value="1"/>
</dbReference>
<evidence type="ECO:0000256" key="1">
    <source>
        <dbReference type="ARBA" id="ARBA00022630"/>
    </source>
</evidence>
<dbReference type="GO" id="GO:0016491">
    <property type="term" value="F:oxidoreductase activity"/>
    <property type="evidence" value="ECO:0007669"/>
    <property type="project" value="UniProtKB-KW"/>
</dbReference>
<dbReference type="EMBL" id="JBHTIT010000001">
    <property type="protein sequence ID" value="MFD0948918.1"/>
    <property type="molecule type" value="Genomic_DNA"/>
</dbReference>
<evidence type="ECO:0000256" key="2">
    <source>
        <dbReference type="ARBA" id="ARBA00022643"/>
    </source>
</evidence>
<comment type="caution">
    <text evidence="4">The sequence shown here is derived from an EMBL/GenBank/DDBJ whole genome shotgun (WGS) entry which is preliminary data.</text>
</comment>
<dbReference type="InterPro" id="IPR004136">
    <property type="entry name" value="NMO"/>
</dbReference>
<keyword evidence="3 4" id="KW-0560">Oxidoreductase</keyword>
<keyword evidence="2" id="KW-0288">FMN</keyword>
<dbReference type="EC" id="1.13.12.-" evidence="4"/>